<accession>A0ABU0DRF0</accession>
<keyword evidence="1" id="KW-0812">Transmembrane</keyword>
<proteinExistence type="predicted"/>
<feature type="transmembrane region" description="Helical" evidence="1">
    <location>
        <begin position="21"/>
        <end position="43"/>
    </location>
</feature>
<dbReference type="Proteomes" id="UP001236723">
    <property type="component" value="Unassembled WGS sequence"/>
</dbReference>
<sequence>MNKALLVSDYLKKSIIGFSSGLVLVIMSFITAMAMYWILFFLLDVRLHSYGGPPYVDVIIYFNFLIIVLYLFLSIGIAFYIYRAYPNGIIKNSFFILITCGISFVICSWYLIEFYNNADFFRGFFPPVTERYPLPAYTRHGLHYYMMNGIFLFLVQVLSVCIGSIFKKKKRDWTN</sequence>
<dbReference type="EMBL" id="JAUSUP010000001">
    <property type="protein sequence ID" value="MDQ0350945.1"/>
    <property type="molecule type" value="Genomic_DNA"/>
</dbReference>
<protein>
    <submittedName>
        <fullName evidence="2">Uncharacterized protein</fullName>
    </submittedName>
</protein>
<feature type="transmembrane region" description="Helical" evidence="1">
    <location>
        <begin position="142"/>
        <end position="166"/>
    </location>
</feature>
<dbReference type="RefSeq" id="WP_307066233.1">
    <property type="nucleotide sequence ID" value="NZ_JAUSUP010000001.1"/>
</dbReference>
<gene>
    <name evidence="2" type="ORF">J2R98_000748</name>
</gene>
<keyword evidence="1" id="KW-0472">Membrane</keyword>
<feature type="transmembrane region" description="Helical" evidence="1">
    <location>
        <begin position="58"/>
        <end position="82"/>
    </location>
</feature>
<organism evidence="2 3">
    <name type="scientific">Alkalibacillus filiformis</name>
    <dbReference type="NCBI Taxonomy" id="200990"/>
    <lineage>
        <taxon>Bacteria</taxon>
        <taxon>Bacillati</taxon>
        <taxon>Bacillota</taxon>
        <taxon>Bacilli</taxon>
        <taxon>Bacillales</taxon>
        <taxon>Bacillaceae</taxon>
        <taxon>Alkalibacillus</taxon>
    </lineage>
</organism>
<keyword evidence="1" id="KW-1133">Transmembrane helix</keyword>
<evidence type="ECO:0000313" key="3">
    <source>
        <dbReference type="Proteomes" id="UP001236723"/>
    </source>
</evidence>
<feature type="transmembrane region" description="Helical" evidence="1">
    <location>
        <begin position="94"/>
        <end position="112"/>
    </location>
</feature>
<reference evidence="2 3" key="1">
    <citation type="submission" date="2023-07" db="EMBL/GenBank/DDBJ databases">
        <title>Genomic Encyclopedia of Type Strains, Phase IV (KMG-IV): sequencing the most valuable type-strain genomes for metagenomic binning, comparative biology and taxonomic classification.</title>
        <authorList>
            <person name="Goeker M."/>
        </authorList>
    </citation>
    <scope>NUCLEOTIDE SEQUENCE [LARGE SCALE GENOMIC DNA]</scope>
    <source>
        <strain evidence="2 3">DSM 15448</strain>
    </source>
</reference>
<keyword evidence="3" id="KW-1185">Reference proteome</keyword>
<evidence type="ECO:0000313" key="2">
    <source>
        <dbReference type="EMBL" id="MDQ0350945.1"/>
    </source>
</evidence>
<name>A0ABU0DRF0_9BACI</name>
<evidence type="ECO:0000256" key="1">
    <source>
        <dbReference type="SAM" id="Phobius"/>
    </source>
</evidence>
<comment type="caution">
    <text evidence="2">The sequence shown here is derived from an EMBL/GenBank/DDBJ whole genome shotgun (WGS) entry which is preliminary data.</text>
</comment>